<reference evidence="1" key="1">
    <citation type="submission" date="2019-12" db="EMBL/GenBank/DDBJ databases">
        <title>Genome sequencing and annotation of Brassica cretica.</title>
        <authorList>
            <person name="Studholme D.J."/>
            <person name="Sarris P.F."/>
        </authorList>
    </citation>
    <scope>NUCLEOTIDE SEQUENCE</scope>
    <source>
        <strain evidence="1">PFS-001/15</strain>
        <tissue evidence="1">Leaf</tissue>
    </source>
</reference>
<evidence type="ECO:0000313" key="2">
    <source>
        <dbReference type="Proteomes" id="UP000712281"/>
    </source>
</evidence>
<organism evidence="1 2">
    <name type="scientific">Brassica cretica</name>
    <name type="common">Mustard</name>
    <dbReference type="NCBI Taxonomy" id="69181"/>
    <lineage>
        <taxon>Eukaryota</taxon>
        <taxon>Viridiplantae</taxon>
        <taxon>Streptophyta</taxon>
        <taxon>Embryophyta</taxon>
        <taxon>Tracheophyta</taxon>
        <taxon>Spermatophyta</taxon>
        <taxon>Magnoliopsida</taxon>
        <taxon>eudicotyledons</taxon>
        <taxon>Gunneridae</taxon>
        <taxon>Pentapetalae</taxon>
        <taxon>rosids</taxon>
        <taxon>malvids</taxon>
        <taxon>Brassicales</taxon>
        <taxon>Brassicaceae</taxon>
        <taxon>Brassiceae</taxon>
        <taxon>Brassica</taxon>
    </lineage>
</organism>
<comment type="caution">
    <text evidence="1">The sequence shown here is derived from an EMBL/GenBank/DDBJ whole genome shotgun (WGS) entry which is preliminary data.</text>
</comment>
<protein>
    <submittedName>
        <fullName evidence="1">Uncharacterized protein</fullName>
    </submittedName>
</protein>
<proteinExistence type="predicted"/>
<dbReference type="Proteomes" id="UP000712281">
    <property type="component" value="Unassembled WGS sequence"/>
</dbReference>
<dbReference type="AlphaFoldDB" id="A0A8S9HND7"/>
<dbReference type="EMBL" id="QGKW02001940">
    <property type="protein sequence ID" value="KAF2559995.1"/>
    <property type="molecule type" value="Genomic_DNA"/>
</dbReference>
<name>A0A8S9HND7_BRACR</name>
<gene>
    <name evidence="1" type="ORF">F2Q68_00016497</name>
</gene>
<accession>A0A8S9HND7</accession>
<evidence type="ECO:0000313" key="1">
    <source>
        <dbReference type="EMBL" id="KAF2559995.1"/>
    </source>
</evidence>
<sequence length="77" mass="8529">MVSERAQLPIISFSTSNHRFLDLRSSPIISDLRSSPIISDLQSSSSFIVLSSSALFIVFISRSSLAKIIHCLLQIHL</sequence>